<dbReference type="AlphaFoldDB" id="A0A2N3NDP9"/>
<feature type="region of interest" description="Disordered" evidence="1">
    <location>
        <begin position="90"/>
        <end position="139"/>
    </location>
</feature>
<protein>
    <recommendedName>
        <fullName evidence="4">Arrestin-like N-terminal domain-containing protein</fullName>
    </recommendedName>
</protein>
<name>A0A2N3NDP9_9PEZI</name>
<evidence type="ECO:0000313" key="3">
    <source>
        <dbReference type="Proteomes" id="UP000233524"/>
    </source>
</evidence>
<dbReference type="Proteomes" id="UP000233524">
    <property type="component" value="Unassembled WGS sequence"/>
</dbReference>
<evidence type="ECO:0008006" key="4">
    <source>
        <dbReference type="Google" id="ProtNLM"/>
    </source>
</evidence>
<comment type="caution">
    <text evidence="2">The sequence shown here is derived from an EMBL/GenBank/DDBJ whole genome shotgun (WGS) entry which is preliminary data.</text>
</comment>
<keyword evidence="3" id="KW-1185">Reference proteome</keyword>
<feature type="compositionally biased region" description="Polar residues" evidence="1">
    <location>
        <begin position="90"/>
        <end position="104"/>
    </location>
</feature>
<evidence type="ECO:0000256" key="1">
    <source>
        <dbReference type="SAM" id="MobiDB-lite"/>
    </source>
</evidence>
<reference evidence="2 3" key="1">
    <citation type="journal article" date="2017" name="G3 (Bethesda)">
        <title>First Draft Genome Sequence of the Pathogenic Fungus Lomentospora prolificans (Formerly Scedosporium prolificans).</title>
        <authorList>
            <person name="Luo R."/>
            <person name="Zimin A."/>
            <person name="Workman R."/>
            <person name="Fan Y."/>
            <person name="Pertea G."/>
            <person name="Grossman N."/>
            <person name="Wear M.P."/>
            <person name="Jia B."/>
            <person name="Miller H."/>
            <person name="Casadevall A."/>
            <person name="Timp W."/>
            <person name="Zhang S.X."/>
            <person name="Salzberg S.L."/>
        </authorList>
    </citation>
    <scope>NUCLEOTIDE SEQUENCE [LARGE SCALE GENOMIC DNA]</scope>
    <source>
        <strain evidence="2 3">JHH-5317</strain>
    </source>
</reference>
<dbReference type="OrthoDB" id="308383at2759"/>
<proteinExistence type="predicted"/>
<dbReference type="SUPFAM" id="SSF82199">
    <property type="entry name" value="SET domain"/>
    <property type="match status" value="1"/>
</dbReference>
<evidence type="ECO:0000313" key="2">
    <source>
        <dbReference type="EMBL" id="PKS10482.1"/>
    </source>
</evidence>
<accession>A0A2N3NDP9</accession>
<dbReference type="EMBL" id="NLAX01000008">
    <property type="protein sequence ID" value="PKS10482.1"/>
    <property type="molecule type" value="Genomic_DNA"/>
</dbReference>
<gene>
    <name evidence="2" type="ORF">jhhlp_002234</name>
</gene>
<sequence length="861" mass="95110">MALPSEKATALRESLSRALLDQLTEALLSYHSVDQLSAPVLRFEAFIEDGHNNGENATTDDNPWSRQPIVSRSMDLSDLLSWSARSSNTLAHTSISQPPSQTRKSIPAQPGGAVREQGSSRSMTSVTTNDTRISSDTARRKTLSVLRPSRGIPSVTNQEDSHRQIQISDRNFPKRSKGLLTAPVPQESSLRKFIISVWEQIHGGLSLEPQSLVEQWKVTAAVTTASMGNAGGPLSHPALFHTPTQMPATPPSSVADDCSTPLEDGNTAFSQRSQFCRNVTQAGRTGRSVEVIVQAKWIEHFNAYVDFLCATHRDMSPTKCRKAALIKACTEFGWSERELRNKMAVWRGYKEIKDVGGWVALVFSGMGLYRLCKYRVGFNNDGLRQLMASRARFEVAADTLHPNWRQLLAIVGEKPDGYRFTGHPHDWVVHQDGSEPVHLSSTYLAYDPHFRFEHLDESVMDTNAWGTDDPRWMPPPLPAASTTARSGSVIIPDRCDACGMEQSDDPKINNCYCFPSLFRGPRSRPPVQVFHTTNGKRNGVQALVQFPRGTAIGEFVGLITKGIEGSDVLILDSTHLLNPSAFGNGNGELSKGHLQIPFRLQFPIPNRSQFYAPPSLDIREAELRATVAYSIRVEITTPSLVRSKLVYKHAITFRPPSHVVLHRHLSLPTTSAHAMVAANNLNPGVLPPYQAPYLPQYCPALRVGVEFPSPNILYIGQPVAMELDVAVTEDLISCLGTIRLRKLQISLTATTSVHSGPASREISSPMTLCSVNCDYPLAIGVKEGTCRVDRALWSNRLIPELPISFSSYNVSRSYTMDVLVGFSSGKRENIECVAMTSTVYVWCRSDLPPEYSSDGYFLPNE</sequence>
<dbReference type="STRING" id="41688.A0A2N3NDP9"/>
<organism evidence="2 3">
    <name type="scientific">Lomentospora prolificans</name>
    <dbReference type="NCBI Taxonomy" id="41688"/>
    <lineage>
        <taxon>Eukaryota</taxon>
        <taxon>Fungi</taxon>
        <taxon>Dikarya</taxon>
        <taxon>Ascomycota</taxon>
        <taxon>Pezizomycotina</taxon>
        <taxon>Sordariomycetes</taxon>
        <taxon>Hypocreomycetidae</taxon>
        <taxon>Microascales</taxon>
        <taxon>Microascaceae</taxon>
        <taxon>Lomentospora</taxon>
    </lineage>
</organism>
<dbReference type="VEuPathDB" id="FungiDB:jhhlp_002234"/>
<dbReference type="InterPro" id="IPR046341">
    <property type="entry name" value="SET_dom_sf"/>
</dbReference>
<feature type="compositionally biased region" description="Polar residues" evidence="1">
    <location>
        <begin position="117"/>
        <end position="136"/>
    </location>
</feature>
<dbReference type="InParanoid" id="A0A2N3NDP9"/>